<feature type="compositionally biased region" description="Gly residues" evidence="1">
    <location>
        <begin position="150"/>
        <end position="160"/>
    </location>
</feature>
<proteinExistence type="predicted"/>
<feature type="compositionally biased region" description="Basic and acidic residues" evidence="1">
    <location>
        <begin position="1"/>
        <end position="10"/>
    </location>
</feature>
<feature type="region of interest" description="Disordered" evidence="1">
    <location>
        <begin position="177"/>
        <end position="208"/>
    </location>
</feature>
<evidence type="ECO:0000256" key="1">
    <source>
        <dbReference type="SAM" id="MobiDB-lite"/>
    </source>
</evidence>
<feature type="region of interest" description="Disordered" evidence="1">
    <location>
        <begin position="128"/>
        <end position="160"/>
    </location>
</feature>
<accession>A0ABN9Y3H2</accession>
<protein>
    <recommendedName>
        <fullName evidence="4">Branchpoint-bridging protein</fullName>
    </recommendedName>
</protein>
<feature type="region of interest" description="Disordered" evidence="1">
    <location>
        <begin position="271"/>
        <end position="340"/>
    </location>
</feature>
<feature type="compositionally biased region" description="Low complexity" evidence="1">
    <location>
        <begin position="279"/>
        <end position="305"/>
    </location>
</feature>
<name>A0ABN9Y3H2_9DINO</name>
<reference evidence="2" key="1">
    <citation type="submission" date="2023-10" db="EMBL/GenBank/DDBJ databases">
        <authorList>
            <person name="Chen Y."/>
            <person name="Shah S."/>
            <person name="Dougan E. K."/>
            <person name="Thang M."/>
            <person name="Chan C."/>
        </authorList>
    </citation>
    <scope>NUCLEOTIDE SEQUENCE [LARGE SCALE GENOMIC DNA]</scope>
</reference>
<feature type="compositionally biased region" description="Low complexity" evidence="1">
    <location>
        <begin position="37"/>
        <end position="50"/>
    </location>
</feature>
<feature type="region of interest" description="Disordered" evidence="1">
    <location>
        <begin position="1"/>
        <end position="89"/>
    </location>
</feature>
<evidence type="ECO:0008006" key="4">
    <source>
        <dbReference type="Google" id="ProtNLM"/>
    </source>
</evidence>
<sequence>MLPERRERKATTASDSVPRPPSGLRATGPCRTPSFSPPRCRTGRGRCAAPRPRRSARLGRPLCPGSRPSWARPCRARTQTSGALPSRASMAQRVAGKIKDEDKYVILWHPPIHGHPHAGLLGRGGRRIREADRGPAPLEAPRGPDRRRGGPAGAGHGGQGERLLADQLDTLVATANTDMSAEEERPKGSPRKARSPGSGEQPRAEAAKRKIAAEAEALGYLRHKLKLSVDGAVQYQELSAFGNLPNATFLANVPLARVTVGIGGSAPSLLQQGTSGQSAATHMEAAAAAGSPEAADAGEPAGGEAVPQRAGGRAPPAGHSLRARRPSRFGLEPPEEGEGQAAAFFKRAVAAHLATAQGTA</sequence>
<evidence type="ECO:0000313" key="2">
    <source>
        <dbReference type="EMBL" id="CAK0907044.1"/>
    </source>
</evidence>
<dbReference type="Proteomes" id="UP001189429">
    <property type="component" value="Unassembled WGS sequence"/>
</dbReference>
<organism evidence="2 3">
    <name type="scientific">Prorocentrum cordatum</name>
    <dbReference type="NCBI Taxonomy" id="2364126"/>
    <lineage>
        <taxon>Eukaryota</taxon>
        <taxon>Sar</taxon>
        <taxon>Alveolata</taxon>
        <taxon>Dinophyceae</taxon>
        <taxon>Prorocentrales</taxon>
        <taxon>Prorocentraceae</taxon>
        <taxon>Prorocentrum</taxon>
    </lineage>
</organism>
<evidence type="ECO:0000313" key="3">
    <source>
        <dbReference type="Proteomes" id="UP001189429"/>
    </source>
</evidence>
<dbReference type="EMBL" id="CAUYUJ010021793">
    <property type="protein sequence ID" value="CAK0907044.1"/>
    <property type="molecule type" value="Genomic_DNA"/>
</dbReference>
<keyword evidence="3" id="KW-1185">Reference proteome</keyword>
<gene>
    <name evidence="2" type="ORF">PCOR1329_LOCUS82177</name>
</gene>
<comment type="caution">
    <text evidence="2">The sequence shown here is derived from an EMBL/GenBank/DDBJ whole genome shotgun (WGS) entry which is preliminary data.</text>
</comment>